<evidence type="ECO:0000313" key="1">
    <source>
        <dbReference type="EMBL" id="KAK7054060.1"/>
    </source>
</evidence>
<keyword evidence="2" id="KW-1185">Reference proteome</keyword>
<reference evidence="1 2" key="1">
    <citation type="journal article" date="2024" name="J Genomics">
        <title>Draft genome sequencing and assembly of Favolaschia claudopus CIRM-BRFM 2984 isolated from oak limbs.</title>
        <authorList>
            <person name="Navarro D."/>
            <person name="Drula E."/>
            <person name="Chaduli D."/>
            <person name="Cazenave R."/>
            <person name="Ahrendt S."/>
            <person name="Wang J."/>
            <person name="Lipzen A."/>
            <person name="Daum C."/>
            <person name="Barry K."/>
            <person name="Grigoriev I.V."/>
            <person name="Favel A."/>
            <person name="Rosso M.N."/>
            <person name="Martin F."/>
        </authorList>
    </citation>
    <scope>NUCLEOTIDE SEQUENCE [LARGE SCALE GENOMIC DNA]</scope>
    <source>
        <strain evidence="1 2">CIRM-BRFM 2984</strain>
    </source>
</reference>
<organism evidence="1 2">
    <name type="scientific">Favolaschia claudopus</name>
    <dbReference type="NCBI Taxonomy" id="2862362"/>
    <lineage>
        <taxon>Eukaryota</taxon>
        <taxon>Fungi</taxon>
        <taxon>Dikarya</taxon>
        <taxon>Basidiomycota</taxon>
        <taxon>Agaricomycotina</taxon>
        <taxon>Agaricomycetes</taxon>
        <taxon>Agaricomycetidae</taxon>
        <taxon>Agaricales</taxon>
        <taxon>Marasmiineae</taxon>
        <taxon>Mycenaceae</taxon>
        <taxon>Favolaschia</taxon>
    </lineage>
</organism>
<comment type="caution">
    <text evidence="1">The sequence shown here is derived from an EMBL/GenBank/DDBJ whole genome shotgun (WGS) entry which is preliminary data.</text>
</comment>
<evidence type="ECO:0000313" key="2">
    <source>
        <dbReference type="Proteomes" id="UP001362999"/>
    </source>
</evidence>
<proteinExistence type="predicted"/>
<dbReference type="Proteomes" id="UP001362999">
    <property type="component" value="Unassembled WGS sequence"/>
</dbReference>
<sequence length="290" mass="33394">MHNREILQNWGPLASQNEFMGERINGMLQKFKTNDRVYDMDYTMLIKMARLQRLLAETHEGDSDTQRSTEMKTMDGILDSESRTTKSEKSKELTAVELAHFLAKKAKDISRPKYDLILAYLDAVRDHRLSFWGTRNADGSVTLPHTDHRNLIVPPRAKNLKRFKLDKRTFGCTSSHLGNSLIQFYEPGTARNDSGNLFTGVIYSISQIPLDGFLREFIFVRKHQPLDITPYSNHPELMAQVVYAEPVSDITVIEPKHIITHLTAWKRSANIYHTRVPVLVVCWALNRGRR</sequence>
<dbReference type="AlphaFoldDB" id="A0AAW0DSH6"/>
<name>A0AAW0DSH6_9AGAR</name>
<protein>
    <submittedName>
        <fullName evidence="1">Uncharacterized protein</fullName>
    </submittedName>
</protein>
<gene>
    <name evidence="1" type="ORF">R3P38DRAFT_2602136</name>
</gene>
<dbReference type="EMBL" id="JAWWNJ010000006">
    <property type="protein sequence ID" value="KAK7054060.1"/>
    <property type="molecule type" value="Genomic_DNA"/>
</dbReference>
<accession>A0AAW0DSH6</accession>